<feature type="transmembrane region" description="Helical" evidence="5">
    <location>
        <begin position="55"/>
        <end position="72"/>
    </location>
</feature>
<keyword evidence="2 5" id="KW-0812">Transmembrane</keyword>
<sequence>MVAMGMPAGTPFTLSCILLPCLIVYFLPRTSAIGAILLTGYMGGAIVAHWRVGEAFAHCIAVILLLWTGLCLRDTAIWQSVNPFRTR</sequence>
<dbReference type="AlphaFoldDB" id="A0A552V9T5"/>
<evidence type="ECO:0000256" key="3">
    <source>
        <dbReference type="ARBA" id="ARBA00022989"/>
    </source>
</evidence>
<dbReference type="Pfam" id="PF13564">
    <property type="entry name" value="DoxX_2"/>
    <property type="match status" value="1"/>
</dbReference>
<feature type="transmembrane region" description="Helical" evidence="5">
    <location>
        <begin position="6"/>
        <end position="27"/>
    </location>
</feature>
<proteinExistence type="predicted"/>
<evidence type="ECO:0000256" key="4">
    <source>
        <dbReference type="ARBA" id="ARBA00023136"/>
    </source>
</evidence>
<comment type="subcellular location">
    <subcellularLocation>
        <location evidence="1">Membrane</location>
        <topology evidence="1">Multi-pass membrane protein</topology>
    </subcellularLocation>
</comment>
<evidence type="ECO:0000256" key="5">
    <source>
        <dbReference type="SAM" id="Phobius"/>
    </source>
</evidence>
<comment type="caution">
    <text evidence="6">The sequence shown here is derived from an EMBL/GenBank/DDBJ whole genome shotgun (WGS) entry which is preliminary data.</text>
</comment>
<keyword evidence="7" id="KW-1185">Reference proteome</keyword>
<organism evidence="6 7">
    <name type="scientific">Flavobacterium zepuense</name>
    <dbReference type="NCBI Taxonomy" id="2593302"/>
    <lineage>
        <taxon>Bacteria</taxon>
        <taxon>Pseudomonadati</taxon>
        <taxon>Bacteroidota</taxon>
        <taxon>Flavobacteriia</taxon>
        <taxon>Flavobacteriales</taxon>
        <taxon>Flavobacteriaceae</taxon>
        <taxon>Flavobacterium</taxon>
    </lineage>
</organism>
<keyword evidence="3 5" id="KW-1133">Transmembrane helix</keyword>
<reference evidence="6 7" key="1">
    <citation type="submission" date="2019-07" db="EMBL/GenBank/DDBJ databases">
        <title>Flavobacterium sp. nov., isolated from glacier ice.</title>
        <authorList>
            <person name="Liu Q."/>
            <person name="Xin Y.-H."/>
        </authorList>
    </citation>
    <scope>NUCLEOTIDE SEQUENCE [LARGE SCALE GENOMIC DNA]</scope>
    <source>
        <strain evidence="6 7">ZT4R6</strain>
    </source>
</reference>
<evidence type="ECO:0000256" key="2">
    <source>
        <dbReference type="ARBA" id="ARBA00022692"/>
    </source>
</evidence>
<protein>
    <submittedName>
        <fullName evidence="6">Uncharacterized protein</fullName>
    </submittedName>
</protein>
<evidence type="ECO:0000256" key="1">
    <source>
        <dbReference type="ARBA" id="ARBA00004141"/>
    </source>
</evidence>
<feature type="transmembrane region" description="Helical" evidence="5">
    <location>
        <begin position="32"/>
        <end position="49"/>
    </location>
</feature>
<accession>A0A552V9T5</accession>
<dbReference type="Proteomes" id="UP000320643">
    <property type="component" value="Unassembled WGS sequence"/>
</dbReference>
<dbReference type="OrthoDB" id="9811373at2"/>
<dbReference type="EMBL" id="VJVZ01000001">
    <property type="protein sequence ID" value="TRW27199.1"/>
    <property type="molecule type" value="Genomic_DNA"/>
</dbReference>
<gene>
    <name evidence="6" type="ORF">FMM05_00740</name>
</gene>
<dbReference type="InterPro" id="IPR032808">
    <property type="entry name" value="DoxX"/>
</dbReference>
<evidence type="ECO:0000313" key="7">
    <source>
        <dbReference type="Proteomes" id="UP000320643"/>
    </source>
</evidence>
<evidence type="ECO:0000313" key="6">
    <source>
        <dbReference type="EMBL" id="TRW27199.1"/>
    </source>
</evidence>
<keyword evidence="4 5" id="KW-0472">Membrane</keyword>
<name>A0A552V9T5_9FLAO</name>
<dbReference type="GO" id="GO:0016020">
    <property type="term" value="C:membrane"/>
    <property type="evidence" value="ECO:0007669"/>
    <property type="project" value="UniProtKB-SubCell"/>
</dbReference>